<reference evidence="1" key="1">
    <citation type="journal article" date="2021" name="Proc. Natl. Acad. Sci. U.S.A.">
        <title>A Catalog of Tens of Thousands of Viruses from Human Metagenomes Reveals Hidden Associations with Chronic Diseases.</title>
        <authorList>
            <person name="Tisza M.J."/>
            <person name="Buck C.B."/>
        </authorList>
    </citation>
    <scope>NUCLEOTIDE SEQUENCE</scope>
    <source>
        <strain evidence="1">CtO1718</strain>
    </source>
</reference>
<proteinExistence type="predicted"/>
<accession>A0A8S5TLU4</accession>
<sequence>MSIHSGGKKAEKSGHKPWYYGISQIGIDDPPSFITERMVKPPYALPLSGGAERR</sequence>
<name>A0A8S5TLU4_9CAUD</name>
<organism evidence="1">
    <name type="scientific">Podoviridae sp. ctO1718</name>
    <dbReference type="NCBI Taxonomy" id="2827733"/>
    <lineage>
        <taxon>Viruses</taxon>
        <taxon>Duplodnaviria</taxon>
        <taxon>Heunggongvirae</taxon>
        <taxon>Uroviricota</taxon>
        <taxon>Caudoviricetes</taxon>
    </lineage>
</organism>
<dbReference type="EMBL" id="BK032850">
    <property type="protein sequence ID" value="DAF64088.1"/>
    <property type="molecule type" value="Genomic_DNA"/>
</dbReference>
<evidence type="ECO:0000313" key="1">
    <source>
        <dbReference type="EMBL" id="DAF64088.1"/>
    </source>
</evidence>
<protein>
    <submittedName>
        <fullName evidence="1">Uncharacterized protein</fullName>
    </submittedName>
</protein>